<evidence type="ECO:0000256" key="5">
    <source>
        <dbReference type="SAM" id="Phobius"/>
    </source>
</evidence>
<dbReference type="STRING" id="1434110.MSHOH_1671"/>
<evidence type="ECO:0000256" key="4">
    <source>
        <dbReference type="ARBA" id="ARBA00023136"/>
    </source>
</evidence>
<feature type="transmembrane region" description="Helical" evidence="5">
    <location>
        <begin position="140"/>
        <end position="158"/>
    </location>
</feature>
<dbReference type="AlphaFoldDB" id="A0A0E3S9A8"/>
<feature type="transmembrane region" description="Helical" evidence="5">
    <location>
        <begin position="199"/>
        <end position="220"/>
    </location>
</feature>
<evidence type="ECO:0000256" key="3">
    <source>
        <dbReference type="ARBA" id="ARBA00022989"/>
    </source>
</evidence>
<dbReference type="PANTHER" id="PTHR10361">
    <property type="entry name" value="SODIUM-BILE ACID COTRANSPORTER"/>
    <property type="match status" value="1"/>
</dbReference>
<dbReference type="InterPro" id="IPR038770">
    <property type="entry name" value="Na+/solute_symporter_sf"/>
</dbReference>
<dbReference type="PATRIC" id="fig|1434110.4.peg.2108"/>
<dbReference type="Gene3D" id="1.20.1530.20">
    <property type="match status" value="1"/>
</dbReference>
<dbReference type="OrthoDB" id="111412at2157"/>
<feature type="transmembrane region" description="Helical" evidence="5">
    <location>
        <begin position="170"/>
        <end position="193"/>
    </location>
</feature>
<feature type="transmembrane region" description="Helical" evidence="5">
    <location>
        <begin position="105"/>
        <end position="128"/>
    </location>
</feature>
<dbReference type="GO" id="GO:0016020">
    <property type="term" value="C:membrane"/>
    <property type="evidence" value="ECO:0007669"/>
    <property type="project" value="UniProtKB-SubCell"/>
</dbReference>
<dbReference type="Proteomes" id="UP000033101">
    <property type="component" value="Chromosome"/>
</dbReference>
<accession>A0A0E3S9A8</accession>
<feature type="transmembrane region" description="Helical" evidence="5">
    <location>
        <begin position="258"/>
        <end position="276"/>
    </location>
</feature>
<feature type="transmembrane region" description="Helical" evidence="5">
    <location>
        <begin position="14"/>
        <end position="36"/>
    </location>
</feature>
<dbReference type="KEGG" id="mhor:MSHOH_1671"/>
<dbReference type="GeneID" id="24830883"/>
<feature type="transmembrane region" description="Helical" evidence="5">
    <location>
        <begin position="48"/>
        <end position="71"/>
    </location>
</feature>
<feature type="transmembrane region" description="Helical" evidence="5">
    <location>
        <begin position="77"/>
        <end position="93"/>
    </location>
</feature>
<dbReference type="EMBL" id="CP009516">
    <property type="protein sequence ID" value="AKB78154.1"/>
    <property type="molecule type" value="Genomic_DNA"/>
</dbReference>
<dbReference type="RefSeq" id="WP_048139013.1">
    <property type="nucleotide sequence ID" value="NZ_CP009516.1"/>
</dbReference>
<comment type="subcellular location">
    <subcellularLocation>
        <location evidence="1">Membrane</location>
        <topology evidence="1">Multi-pass membrane protein</topology>
    </subcellularLocation>
</comment>
<sequence>MVETVSFLNFLETIGVLATLIFVLTSMLGMGFSLTVQQILVPLRNRNLVIFSLAANFVLVPLLALVILLIFPLSDGLSIGLFLLGTSAGAPFLPKLAQVAKGDTAFAVGLMVLLMVVTIIYVPIVLPLLLSGVTINPWDIAKSLILLMLLPLAIALFIRARYEEVTDGLLPIMTQATNLSLLVLFVAFFVVYFSDLIGVIGSTAIMAAVVFVLVSFITGYFLGGPSRPIRRVLALGTAQRNLSAALAIATLNFTDPDVMVMILVVALAGLILLMFIGGEMGKKAKMPGGEIREQENLSSAPGK</sequence>
<reference evidence="6 7" key="1">
    <citation type="submission" date="2014-07" db="EMBL/GenBank/DDBJ databases">
        <title>Methanogenic archaea and the global carbon cycle.</title>
        <authorList>
            <person name="Henriksen J.R."/>
            <person name="Luke J."/>
            <person name="Reinhart S."/>
            <person name="Benedict M.N."/>
            <person name="Youngblut N.D."/>
            <person name="Metcalf M.E."/>
            <person name="Whitaker R.J."/>
            <person name="Metcalf W.W."/>
        </authorList>
    </citation>
    <scope>NUCLEOTIDE SEQUENCE [LARGE SCALE GENOMIC DNA]</scope>
    <source>
        <strain evidence="6 7">HB-1</strain>
    </source>
</reference>
<keyword evidence="4 5" id="KW-0472">Membrane</keyword>
<gene>
    <name evidence="6" type="ORF">MSHOH_1671</name>
</gene>
<organism evidence="6 7">
    <name type="scientific">Methanosarcina horonobensis HB-1 = JCM 15518</name>
    <dbReference type="NCBI Taxonomy" id="1434110"/>
    <lineage>
        <taxon>Archaea</taxon>
        <taxon>Methanobacteriati</taxon>
        <taxon>Methanobacteriota</taxon>
        <taxon>Stenosarchaea group</taxon>
        <taxon>Methanomicrobia</taxon>
        <taxon>Methanosarcinales</taxon>
        <taxon>Methanosarcinaceae</taxon>
        <taxon>Methanosarcina</taxon>
    </lineage>
</organism>
<evidence type="ECO:0000313" key="6">
    <source>
        <dbReference type="EMBL" id="AKB78154.1"/>
    </source>
</evidence>
<keyword evidence="7" id="KW-1185">Reference proteome</keyword>
<keyword evidence="3 5" id="KW-1133">Transmembrane helix</keyword>
<dbReference type="HOGENOM" id="CLU_071291_0_0_2"/>
<protein>
    <submittedName>
        <fullName evidence="6">Transmembrane transport protein</fullName>
    </submittedName>
</protein>
<dbReference type="InterPro" id="IPR004710">
    <property type="entry name" value="Bilac:Na_transpt"/>
</dbReference>
<keyword evidence="2 5" id="KW-0812">Transmembrane</keyword>
<name>A0A0E3S9A8_9EURY</name>
<dbReference type="PANTHER" id="PTHR10361:SF28">
    <property type="entry name" value="P3 PROTEIN-RELATED"/>
    <property type="match status" value="1"/>
</dbReference>
<evidence type="ECO:0000256" key="2">
    <source>
        <dbReference type="ARBA" id="ARBA00022692"/>
    </source>
</evidence>
<evidence type="ECO:0000313" key="7">
    <source>
        <dbReference type="Proteomes" id="UP000033101"/>
    </source>
</evidence>
<evidence type="ECO:0000256" key="1">
    <source>
        <dbReference type="ARBA" id="ARBA00004141"/>
    </source>
</evidence>
<dbReference type="Pfam" id="PF01758">
    <property type="entry name" value="SBF"/>
    <property type="match status" value="1"/>
</dbReference>
<dbReference type="InterPro" id="IPR002657">
    <property type="entry name" value="BilAc:Na_symport/Acr3"/>
</dbReference>
<proteinExistence type="predicted"/>